<protein>
    <recommendedName>
        <fullName evidence="2">Lipoprotein</fullName>
    </recommendedName>
</protein>
<organism evidence="1">
    <name type="scientific">marine sediment metagenome</name>
    <dbReference type="NCBI Taxonomy" id="412755"/>
    <lineage>
        <taxon>unclassified sequences</taxon>
        <taxon>metagenomes</taxon>
        <taxon>ecological metagenomes</taxon>
    </lineage>
</organism>
<name>A0A0F9QY06_9ZZZZ</name>
<accession>A0A0F9QY06</accession>
<comment type="caution">
    <text evidence="1">The sequence shown here is derived from an EMBL/GenBank/DDBJ whole genome shotgun (WGS) entry which is preliminary data.</text>
</comment>
<proteinExistence type="predicted"/>
<evidence type="ECO:0000313" key="1">
    <source>
        <dbReference type="EMBL" id="KKN49215.1"/>
    </source>
</evidence>
<dbReference type="EMBL" id="LAZR01001178">
    <property type="protein sequence ID" value="KKN49215.1"/>
    <property type="molecule type" value="Genomic_DNA"/>
</dbReference>
<evidence type="ECO:0008006" key="2">
    <source>
        <dbReference type="Google" id="ProtNLM"/>
    </source>
</evidence>
<dbReference type="AlphaFoldDB" id="A0A0F9QY06"/>
<gene>
    <name evidence="1" type="ORF">LCGC14_0645120</name>
</gene>
<sequence>MKVTLTFVLLAGALDACSPDEWTGFVYPNQSDLTKHIEIGAFDSFEGCKTSAINTMRQNNWQASGDYECGRNCRPSEYGGLQVCKETKR</sequence>
<reference evidence="1" key="1">
    <citation type="journal article" date="2015" name="Nature">
        <title>Complex archaea that bridge the gap between prokaryotes and eukaryotes.</title>
        <authorList>
            <person name="Spang A."/>
            <person name="Saw J.H."/>
            <person name="Jorgensen S.L."/>
            <person name="Zaremba-Niedzwiedzka K."/>
            <person name="Martijn J."/>
            <person name="Lind A.E."/>
            <person name="van Eijk R."/>
            <person name="Schleper C."/>
            <person name="Guy L."/>
            <person name="Ettema T.J."/>
        </authorList>
    </citation>
    <scope>NUCLEOTIDE SEQUENCE</scope>
</reference>